<comment type="caution">
    <text evidence="3">The sequence shown here is derived from an EMBL/GenBank/DDBJ whole genome shotgun (WGS) entry which is preliminary data.</text>
</comment>
<feature type="transmembrane region" description="Helical" evidence="1">
    <location>
        <begin position="83"/>
        <end position="110"/>
    </location>
</feature>
<dbReference type="Pfam" id="PF23127">
    <property type="entry name" value="DotM_C"/>
    <property type="match status" value="1"/>
</dbReference>
<organism evidence="3 4">
    <name type="scientific">Roseateles subflavus</name>
    <dbReference type="NCBI Taxonomy" id="3053353"/>
    <lineage>
        <taxon>Bacteria</taxon>
        <taxon>Pseudomonadati</taxon>
        <taxon>Pseudomonadota</taxon>
        <taxon>Betaproteobacteria</taxon>
        <taxon>Burkholderiales</taxon>
        <taxon>Sphaerotilaceae</taxon>
        <taxon>Roseateles</taxon>
    </lineage>
</organism>
<feature type="domain" description="DotM C-terminal cytoplasmic" evidence="2">
    <location>
        <begin position="243"/>
        <end position="385"/>
    </location>
</feature>
<dbReference type="EMBL" id="JASVDS010000008">
    <property type="protein sequence ID" value="MDL5034385.1"/>
    <property type="molecule type" value="Genomic_DNA"/>
</dbReference>
<evidence type="ECO:0000313" key="4">
    <source>
        <dbReference type="Proteomes" id="UP001238603"/>
    </source>
</evidence>
<keyword evidence="4" id="KW-1185">Reference proteome</keyword>
<gene>
    <name evidence="3" type="ORF">QRD43_20955</name>
</gene>
<evidence type="ECO:0000256" key="1">
    <source>
        <dbReference type="SAM" id="Phobius"/>
    </source>
</evidence>
<feature type="transmembrane region" description="Helical" evidence="1">
    <location>
        <begin position="41"/>
        <end position="63"/>
    </location>
</feature>
<evidence type="ECO:0000313" key="3">
    <source>
        <dbReference type="EMBL" id="MDL5034385.1"/>
    </source>
</evidence>
<accession>A0ABT7LNG2</accession>
<feature type="transmembrane region" description="Helical" evidence="1">
    <location>
        <begin position="12"/>
        <end position="35"/>
    </location>
</feature>
<proteinExistence type="predicted"/>
<dbReference type="RefSeq" id="WP_285984460.1">
    <property type="nucleotide sequence ID" value="NZ_JASVDS010000008.1"/>
</dbReference>
<keyword evidence="1" id="KW-0472">Membrane</keyword>
<keyword evidence="1" id="KW-1133">Transmembrane helix</keyword>
<keyword evidence="1" id="KW-0812">Transmembrane</keyword>
<dbReference type="InterPro" id="IPR056464">
    <property type="entry name" value="DotM_C"/>
</dbReference>
<dbReference type="Proteomes" id="UP001238603">
    <property type="component" value="Unassembled WGS sequence"/>
</dbReference>
<name>A0ABT7LNG2_9BURK</name>
<sequence length="489" mass="55047">MASHRDKDKPEGVLEQIGLVLFAISFIIGLVWLAASDKIVVFWAPILQVIGAAWSWVPVDLFIRNGANVAITTHRMLAAPANVSLFSWLAFVNLAMAPLTILLSLLYLVWLIRSLLLPTSNVFRRFTDADLLLRMMSYRFTGVAPILHLRKALAKNTDPLWRRQTFPEEFLLEGNKKLGGQKLVNEHTGQFYDANVENYLKGIVQGAKGNGNRLVSTSLGRQIVDMASDTRHFSKEGAGVFADRMSDISKILFGMLVAQAFGGERGKQDYCRARDQLNNSCRGARSGMANITVAQWIYTTYRQHEMAHRLFNMHHWEYTYLFSLLMQAKKQGKCGHWEFLWLRPMNRTLWYVLNTVGRMTPHTEAAAAFNQHAFEVRCAELGKVPCQIEVTESPDGKKQDKLVPSIFVLGAVEGLKAAWLHWFNGTDDNDEWWRSKDAWNDLQGIEDLNQKLKLPTNAQADADAAAAMARMTQSDLSGGGEGMDVLSRL</sequence>
<protein>
    <recommendedName>
        <fullName evidence="2">DotM C-terminal cytoplasmic domain-containing protein</fullName>
    </recommendedName>
</protein>
<reference evidence="3 4" key="1">
    <citation type="submission" date="2023-06" db="EMBL/GenBank/DDBJ databases">
        <title>Pelomonas sp. APW6 16S ribosomal RNA gene genome sequencing and assembly.</title>
        <authorList>
            <person name="Woo H."/>
        </authorList>
    </citation>
    <scope>NUCLEOTIDE SEQUENCE [LARGE SCALE GENOMIC DNA]</scope>
    <source>
        <strain evidence="3 4">APW6</strain>
    </source>
</reference>
<evidence type="ECO:0000259" key="2">
    <source>
        <dbReference type="Pfam" id="PF23127"/>
    </source>
</evidence>